<reference evidence="11" key="1">
    <citation type="submission" date="2015-07" db="EMBL/GenBank/DDBJ databases">
        <title>Genome sequencing project for genomic taxonomy and phylogenomics of Bacillus-like bacteria.</title>
        <authorList>
            <person name="Liu B."/>
            <person name="Wang J."/>
            <person name="Zhu Y."/>
            <person name="Liu G."/>
            <person name="Chen Q."/>
            <person name="Chen Z."/>
            <person name="Lan J."/>
            <person name="Che J."/>
            <person name="Ge C."/>
            <person name="Shi H."/>
            <person name="Pan Z."/>
            <person name="Liu X."/>
        </authorList>
    </citation>
    <scope>NUCLEOTIDE SEQUENCE [LARGE SCALE GENOMIC DNA]</scope>
    <source>
        <strain evidence="11">DSM 9887</strain>
    </source>
</reference>
<dbReference type="InterPro" id="IPR013342">
    <property type="entry name" value="Mandelate_racemase_C"/>
</dbReference>
<dbReference type="InterPro" id="IPR036849">
    <property type="entry name" value="Enolase-like_C_sf"/>
</dbReference>
<evidence type="ECO:0000313" key="9">
    <source>
        <dbReference type="EMBL" id="GED69716.1"/>
    </source>
</evidence>
<dbReference type="SUPFAM" id="SSF51604">
    <property type="entry name" value="Enolase C-terminal domain-like"/>
    <property type="match status" value="1"/>
</dbReference>
<proteinExistence type="inferred from homology"/>
<dbReference type="Gene3D" id="3.30.390.10">
    <property type="entry name" value="Enolase-like, N-terminal domain"/>
    <property type="match status" value="1"/>
</dbReference>
<feature type="binding site" evidence="6">
    <location>
        <position position="191"/>
    </location>
    <ligand>
        <name>Mg(2+)</name>
        <dbReference type="ChEBI" id="CHEBI:18420"/>
    </ligand>
</feature>
<dbReference type="PANTHER" id="PTHR48073:SF2">
    <property type="entry name" value="O-SUCCINYLBENZOATE SYNTHASE"/>
    <property type="match status" value="1"/>
</dbReference>
<evidence type="ECO:0000313" key="10">
    <source>
        <dbReference type="EMBL" id="KNB73476.1"/>
    </source>
</evidence>
<evidence type="ECO:0000256" key="7">
    <source>
        <dbReference type="RuleBase" id="RU366006"/>
    </source>
</evidence>
<evidence type="ECO:0000256" key="4">
    <source>
        <dbReference type="ARBA" id="ARBA00023235"/>
    </source>
</evidence>
<evidence type="ECO:0000313" key="11">
    <source>
        <dbReference type="Proteomes" id="UP000036834"/>
    </source>
</evidence>
<dbReference type="Pfam" id="PF02746">
    <property type="entry name" value="MR_MLE_N"/>
    <property type="match status" value="1"/>
</dbReference>
<sequence length="369" mass="40037">MKIVSIEVFATELPLLRPFIVAYDAFHELPSIIVKMTTDTGIVGYGEGMPDPHVTGETFYSTYEMLSRDVALLLLGENPFDIEKIHKIMSAAVYHAPSAKAAIDIACFDVMGKATGQPVYNLLGGKVHSSLSVPYVISILPPEEMASQAADAVKAGYTSIKIKVGDDPGTDVKRIRAVREAIGTTIQLRVDANQGWRNVATTMRVLKQVEDCEMEWIEQPVLADDIIGLAEVRQKTTIPVMIDEGLHGDKEMREVIMRQAADLINIKLMKCGGLYPACKLVAQAEMAGMGCQIGSMVESSIATAAGAHLSIAKSMIFSNEMVGPLMFSRDFGVLTYEKNELLVTDAPGLGVDVNEATVRELSVQSTLIQ</sequence>
<protein>
    <recommendedName>
        <fullName evidence="7">Dipeptide epimerase</fullName>
        <ecNumber evidence="7">5.1.1.-</ecNumber>
    </recommendedName>
</protein>
<accession>A0A0K9YXU1</accession>
<evidence type="ECO:0000256" key="5">
    <source>
        <dbReference type="PIRSR" id="PIRSR634603-1"/>
    </source>
</evidence>
<feature type="domain" description="Mandelate racemase/muconate lactonizing enzyme C-terminal" evidence="8">
    <location>
        <begin position="142"/>
        <end position="239"/>
    </location>
</feature>
<keyword evidence="3 6" id="KW-0460">Magnesium</keyword>
<dbReference type="InterPro" id="IPR034603">
    <property type="entry name" value="Dipeptide_epimerase"/>
</dbReference>
<dbReference type="SMART" id="SM00922">
    <property type="entry name" value="MR_MLE"/>
    <property type="match status" value="1"/>
</dbReference>
<dbReference type="InterPro" id="IPR013341">
    <property type="entry name" value="Mandelate_racemase_N_dom"/>
</dbReference>
<dbReference type="InterPro" id="IPR029065">
    <property type="entry name" value="Enolase_C-like"/>
</dbReference>
<organism evidence="10 11">
    <name type="scientific">Brevibacillus reuszeri</name>
    <dbReference type="NCBI Taxonomy" id="54915"/>
    <lineage>
        <taxon>Bacteria</taxon>
        <taxon>Bacillati</taxon>
        <taxon>Bacillota</taxon>
        <taxon>Bacilli</taxon>
        <taxon>Bacillales</taxon>
        <taxon>Paenibacillaceae</taxon>
        <taxon>Brevibacillus</taxon>
    </lineage>
</organism>
<evidence type="ECO:0000256" key="2">
    <source>
        <dbReference type="ARBA" id="ARBA00022723"/>
    </source>
</evidence>
<evidence type="ECO:0000256" key="3">
    <source>
        <dbReference type="ARBA" id="ARBA00022842"/>
    </source>
</evidence>
<dbReference type="RefSeq" id="WP_049737477.1">
    <property type="nucleotide sequence ID" value="NZ_BJON01000013.1"/>
</dbReference>
<reference evidence="9 12" key="3">
    <citation type="submission" date="2019-06" db="EMBL/GenBank/DDBJ databases">
        <title>Whole genome shotgun sequence of Brevibacillus reuszeri NBRC 15719.</title>
        <authorList>
            <person name="Hosoyama A."/>
            <person name="Uohara A."/>
            <person name="Ohji S."/>
            <person name="Ichikawa N."/>
        </authorList>
    </citation>
    <scope>NUCLEOTIDE SEQUENCE [LARGE SCALE GENOMIC DNA]</scope>
    <source>
        <strain evidence="9 12">NBRC 15719</strain>
    </source>
</reference>
<dbReference type="EC" id="5.1.1.-" evidence="7"/>
<dbReference type="Pfam" id="PF13378">
    <property type="entry name" value="MR_MLE_C"/>
    <property type="match status" value="1"/>
</dbReference>
<feature type="active site" description="Proton acceptor; specific for (S)-substrate epimerization" evidence="5">
    <location>
        <position position="267"/>
    </location>
</feature>
<dbReference type="FunFam" id="3.30.390.10:FF:000009">
    <property type="entry name" value="Hydrophobic dipeptide epimerase"/>
    <property type="match status" value="1"/>
</dbReference>
<comment type="caution">
    <text evidence="10">The sequence shown here is derived from an EMBL/GenBank/DDBJ whole genome shotgun (WGS) entry which is preliminary data.</text>
</comment>
<dbReference type="AlphaFoldDB" id="A0A0K9YXU1"/>
<dbReference type="EMBL" id="BJON01000013">
    <property type="protein sequence ID" value="GED69716.1"/>
    <property type="molecule type" value="Genomic_DNA"/>
</dbReference>
<evidence type="ECO:0000313" key="12">
    <source>
        <dbReference type="Proteomes" id="UP000319578"/>
    </source>
</evidence>
<dbReference type="InterPro" id="IPR029017">
    <property type="entry name" value="Enolase-like_N"/>
</dbReference>
<evidence type="ECO:0000256" key="6">
    <source>
        <dbReference type="PIRSR" id="PIRSR634603-3"/>
    </source>
</evidence>
<dbReference type="SUPFAM" id="SSF54826">
    <property type="entry name" value="Enolase N-terminal domain-like"/>
    <property type="match status" value="1"/>
</dbReference>
<dbReference type="SFLD" id="SFLDG00180">
    <property type="entry name" value="muconate_cycloisomerase"/>
    <property type="match status" value="1"/>
</dbReference>
<dbReference type="Gene3D" id="3.20.20.120">
    <property type="entry name" value="Enolase-like C-terminal domain"/>
    <property type="match status" value="1"/>
</dbReference>
<feature type="binding site" evidence="6">
    <location>
        <position position="243"/>
    </location>
    <ligand>
        <name>Mg(2+)</name>
        <dbReference type="ChEBI" id="CHEBI:18420"/>
    </ligand>
</feature>
<evidence type="ECO:0000256" key="1">
    <source>
        <dbReference type="ARBA" id="ARBA00008031"/>
    </source>
</evidence>
<dbReference type="EMBL" id="LGIQ01000005">
    <property type="protein sequence ID" value="KNB73476.1"/>
    <property type="molecule type" value="Genomic_DNA"/>
</dbReference>
<gene>
    <name evidence="10" type="ORF">ADS79_05865</name>
    <name evidence="9" type="ORF">BRE01_34180</name>
</gene>
<dbReference type="GO" id="GO:0006518">
    <property type="term" value="P:peptide metabolic process"/>
    <property type="evidence" value="ECO:0007669"/>
    <property type="project" value="UniProtKB-ARBA"/>
</dbReference>
<reference evidence="10" key="2">
    <citation type="submission" date="2015-07" db="EMBL/GenBank/DDBJ databases">
        <title>MeaNS - Measles Nucleotide Surveillance Program.</title>
        <authorList>
            <person name="Tran T."/>
            <person name="Druce J."/>
        </authorList>
    </citation>
    <scope>NUCLEOTIDE SEQUENCE</scope>
    <source>
        <strain evidence="10">DSM 9887</strain>
    </source>
</reference>
<dbReference type="SFLD" id="SFLDS00001">
    <property type="entry name" value="Enolase"/>
    <property type="match status" value="1"/>
</dbReference>
<dbReference type="Proteomes" id="UP000319578">
    <property type="component" value="Unassembled WGS sequence"/>
</dbReference>
<dbReference type="GO" id="GO:0000287">
    <property type="term" value="F:magnesium ion binding"/>
    <property type="evidence" value="ECO:0007669"/>
    <property type="project" value="UniProtKB-ARBA"/>
</dbReference>
<name>A0A0K9YXU1_9BACL</name>
<dbReference type="CDD" id="cd03319">
    <property type="entry name" value="L-Ala-DL-Glu_epimerase"/>
    <property type="match status" value="1"/>
</dbReference>
<dbReference type="GO" id="GO:0016855">
    <property type="term" value="F:racemase and epimerase activity, acting on amino acids and derivatives"/>
    <property type="evidence" value="ECO:0007669"/>
    <property type="project" value="UniProtKB-UniRule"/>
</dbReference>
<feature type="binding site" evidence="6">
    <location>
        <position position="218"/>
    </location>
    <ligand>
        <name>Mg(2+)</name>
        <dbReference type="ChEBI" id="CHEBI:18420"/>
    </ligand>
</feature>
<dbReference type="Proteomes" id="UP000036834">
    <property type="component" value="Unassembled WGS sequence"/>
</dbReference>
<comment type="similarity">
    <text evidence="1 7">Belongs to the mandelate racemase/muconate lactonizing enzyme family.</text>
</comment>
<dbReference type="OrthoDB" id="9775391at2"/>
<keyword evidence="12" id="KW-1185">Reference proteome</keyword>
<feature type="active site" description="Proton acceptor; specific for (R)-substrate epimerization" evidence="5">
    <location>
        <position position="163"/>
    </location>
</feature>
<dbReference type="PANTHER" id="PTHR48073">
    <property type="entry name" value="O-SUCCINYLBENZOATE SYNTHASE-RELATED"/>
    <property type="match status" value="1"/>
</dbReference>
<dbReference type="STRING" id="54915.ADS79_05865"/>
<keyword evidence="4 7" id="KW-0413">Isomerase</keyword>
<evidence type="ECO:0000259" key="8">
    <source>
        <dbReference type="SMART" id="SM00922"/>
    </source>
</evidence>
<dbReference type="SFLD" id="SFLDF00009">
    <property type="entry name" value="o-succinylbenzoate_synthase"/>
    <property type="match status" value="1"/>
</dbReference>
<dbReference type="PATRIC" id="fig|54915.3.peg.6591"/>
<keyword evidence="2 6" id="KW-0479">Metal-binding</keyword>
<comment type="cofactor">
    <cofactor evidence="6 7">
        <name>Mg(2+)</name>
        <dbReference type="ChEBI" id="CHEBI:18420"/>
    </cofactor>
    <text evidence="6 7">Binds 1 Mg(2+) ion per subunit.</text>
</comment>